<dbReference type="GO" id="GO:0002949">
    <property type="term" value="P:tRNA threonylcarbamoyladenosine modification"/>
    <property type="evidence" value="ECO:0007669"/>
    <property type="project" value="InterPro"/>
</dbReference>
<reference evidence="3" key="1">
    <citation type="submission" date="2017-02" db="EMBL/GenBank/DDBJ databases">
        <authorList>
            <person name="Varghese N."/>
            <person name="Submissions S."/>
        </authorList>
    </citation>
    <scope>NUCLEOTIDE SEQUENCE [LARGE SCALE GENOMIC DNA]</scope>
    <source>
        <strain evidence="3">ATCC 25662</strain>
    </source>
</reference>
<evidence type="ECO:0000259" key="1">
    <source>
        <dbReference type="Pfam" id="PF00814"/>
    </source>
</evidence>
<keyword evidence="2" id="KW-0645">Protease</keyword>
<proteinExistence type="predicted"/>
<dbReference type="OrthoDB" id="9784166at2"/>
<feature type="domain" description="Gcp-like" evidence="1">
    <location>
        <begin position="33"/>
        <end position="125"/>
    </location>
</feature>
<dbReference type="AlphaFoldDB" id="A0A1T4PQM1"/>
<dbReference type="InterPro" id="IPR043129">
    <property type="entry name" value="ATPase_NBD"/>
</dbReference>
<dbReference type="InterPro" id="IPR000905">
    <property type="entry name" value="Gcp-like_dom"/>
</dbReference>
<dbReference type="Gene3D" id="3.30.420.40">
    <property type="match status" value="1"/>
</dbReference>
<dbReference type="GO" id="GO:0008233">
    <property type="term" value="F:peptidase activity"/>
    <property type="evidence" value="ECO:0007669"/>
    <property type="project" value="UniProtKB-KW"/>
</dbReference>
<dbReference type="Gene3D" id="3.30.420.200">
    <property type="match status" value="1"/>
</dbReference>
<dbReference type="STRING" id="118967.SAMN02745191_2097"/>
<dbReference type="InterPro" id="IPR022496">
    <property type="entry name" value="T6A_TsaB"/>
</dbReference>
<organism evidence="2 3">
    <name type="scientific">Anaerorhabdus furcosa</name>
    <dbReference type="NCBI Taxonomy" id="118967"/>
    <lineage>
        <taxon>Bacteria</taxon>
        <taxon>Bacillati</taxon>
        <taxon>Bacillota</taxon>
        <taxon>Erysipelotrichia</taxon>
        <taxon>Erysipelotrichales</taxon>
        <taxon>Erysipelotrichaceae</taxon>
        <taxon>Anaerorhabdus</taxon>
    </lineage>
</organism>
<keyword evidence="3" id="KW-1185">Reference proteome</keyword>
<sequence>MITLCMDTSHKHLTLALIQDDQLIKKSMTECFKQQSETIFPELVKLCEEAKIKPDDIQEVVVTTGPGSYTGVRIAMTIAKVLCATKNIPCYALNTLQLYSGNHAKCCVLLDARSKRAYFAKYNHGEVVQEPGVFTIDEIQNFIKPDEEILGDGSLLGKEDNYVDLAESFLSLKPYWEKVENIHCLVPEYLKSSEEYLVK</sequence>
<dbReference type="Pfam" id="PF00814">
    <property type="entry name" value="TsaD"/>
    <property type="match status" value="1"/>
</dbReference>
<dbReference type="NCBIfam" id="TIGR03725">
    <property type="entry name" value="T6A_YeaZ"/>
    <property type="match status" value="1"/>
</dbReference>
<evidence type="ECO:0000313" key="2">
    <source>
        <dbReference type="EMBL" id="SJZ93527.1"/>
    </source>
</evidence>
<accession>A0A1T4PQM1</accession>
<dbReference type="Proteomes" id="UP000243297">
    <property type="component" value="Unassembled WGS sequence"/>
</dbReference>
<evidence type="ECO:0000313" key="3">
    <source>
        <dbReference type="Proteomes" id="UP000243297"/>
    </source>
</evidence>
<keyword evidence="2" id="KW-0378">Hydrolase</keyword>
<gene>
    <name evidence="2" type="ORF">SAMN02745191_2097</name>
</gene>
<dbReference type="SUPFAM" id="SSF53067">
    <property type="entry name" value="Actin-like ATPase domain"/>
    <property type="match status" value="1"/>
</dbReference>
<dbReference type="GO" id="GO:0006508">
    <property type="term" value="P:proteolysis"/>
    <property type="evidence" value="ECO:0007669"/>
    <property type="project" value="UniProtKB-KW"/>
</dbReference>
<dbReference type="EMBL" id="FUWY01000007">
    <property type="protein sequence ID" value="SJZ93527.1"/>
    <property type="molecule type" value="Genomic_DNA"/>
</dbReference>
<protein>
    <submittedName>
        <fullName evidence="2">Glycoprotease family protein</fullName>
    </submittedName>
</protein>
<dbReference type="RefSeq" id="WP_078712495.1">
    <property type="nucleotide sequence ID" value="NZ_FUWY01000007.1"/>
</dbReference>
<name>A0A1T4PQM1_9FIRM</name>